<dbReference type="AlphaFoldDB" id="A0A445EXS7"/>
<dbReference type="InterPro" id="IPR011009">
    <property type="entry name" value="Kinase-like_dom_sf"/>
</dbReference>
<dbReference type="InterPro" id="IPR000719">
    <property type="entry name" value="Prot_kinase_dom"/>
</dbReference>
<dbReference type="SUPFAM" id="SSF56112">
    <property type="entry name" value="Protein kinase-like (PK-like)"/>
    <property type="match status" value="1"/>
</dbReference>
<feature type="domain" description="Protein kinase" evidence="2">
    <location>
        <begin position="10"/>
        <end position="271"/>
    </location>
</feature>
<dbReference type="PROSITE" id="PS00108">
    <property type="entry name" value="PROTEIN_KINASE_ST"/>
    <property type="match status" value="1"/>
</dbReference>
<keyword evidence="3" id="KW-0418">Kinase</keyword>
<dbReference type="CDD" id="cd06606">
    <property type="entry name" value="STKc_MAPKKK"/>
    <property type="match status" value="1"/>
</dbReference>
<dbReference type="Proteomes" id="UP000289340">
    <property type="component" value="Unassembled WGS sequence"/>
</dbReference>
<gene>
    <name evidence="3" type="ORF">D0Y65_055450</name>
</gene>
<dbReference type="GO" id="GO:0007165">
    <property type="term" value="P:signal transduction"/>
    <property type="evidence" value="ECO:0007669"/>
    <property type="project" value="TreeGrafter"/>
</dbReference>
<dbReference type="SMART" id="SM00220">
    <property type="entry name" value="S_TKc"/>
    <property type="match status" value="1"/>
</dbReference>
<evidence type="ECO:0000256" key="1">
    <source>
        <dbReference type="SAM" id="Coils"/>
    </source>
</evidence>
<dbReference type="PANTHER" id="PTHR48011:SF18">
    <property type="entry name" value="MITOGEN-ACTIVATED PROTEIN KINASE KINASE KINASE 19-RELATED"/>
    <property type="match status" value="1"/>
</dbReference>
<sequence>MSSSSMKKNWVRGESLGSGSAATVNIAIPTNPSTHNFPSPTAVKSSLFLTSYSLKTEKDVLDILGPSPNIIKCYGNDCTVENGKRYYNVFLEYAAGGSLADQLKKYGGRFPEACARQCTKSILEGLKHIHSKGYVHCDVKPQNILVFDNGVVKIADLGLAKRRGEINREYVCRGTPMYMSPESLTDNVYESPVDIWALGCTIVEMITGEHAWYVGSCENTWTLMNRIGIGEELPKIPQELSQQGKDFLGKCLVKDPNKRWTAHMLLNHPFIKNPLPQPLPRKTDRPACMPKGIPCTHQAKMGEGKDFLDKCPGKDPKKGLTAEMPLNHPFVRKPLPPTLPSMDHILSRSLWLMHTKRCSVKRVQKLEAELNKLESEAELSGLKINFAKSRFGAFGISDQWKHDAAKVLNSKYGGWRNLEETRNSAKQCVWWRDAKQAFNQSQQGLVIQNNMRWKVGDGEKVRFWTDKWINQEESLAESFLREVQGQSIQQQQIDIWEWIGDSSGIYTTRSAYNLIWEEIAGGQKED</sequence>
<dbReference type="PANTHER" id="PTHR48011">
    <property type="entry name" value="CCR4-NOT TRANSCRIPTIONAL COMPLEX SUBUNIT CAF120-RELATED"/>
    <property type="match status" value="1"/>
</dbReference>
<organism evidence="3 4">
    <name type="scientific">Glycine soja</name>
    <name type="common">Wild soybean</name>
    <dbReference type="NCBI Taxonomy" id="3848"/>
    <lineage>
        <taxon>Eukaryota</taxon>
        <taxon>Viridiplantae</taxon>
        <taxon>Streptophyta</taxon>
        <taxon>Embryophyta</taxon>
        <taxon>Tracheophyta</taxon>
        <taxon>Spermatophyta</taxon>
        <taxon>Magnoliopsida</taxon>
        <taxon>eudicotyledons</taxon>
        <taxon>Gunneridae</taxon>
        <taxon>Pentapetalae</taxon>
        <taxon>rosids</taxon>
        <taxon>fabids</taxon>
        <taxon>Fabales</taxon>
        <taxon>Fabaceae</taxon>
        <taxon>Papilionoideae</taxon>
        <taxon>50 kb inversion clade</taxon>
        <taxon>NPAAA clade</taxon>
        <taxon>indigoferoid/millettioid clade</taxon>
        <taxon>Phaseoleae</taxon>
        <taxon>Glycine</taxon>
        <taxon>Glycine subgen. Soja</taxon>
    </lineage>
</organism>
<dbReference type="Gene3D" id="1.10.510.10">
    <property type="entry name" value="Transferase(Phosphotransferase) domain 1"/>
    <property type="match status" value="1"/>
</dbReference>
<accession>A0A445EXS7</accession>
<evidence type="ECO:0000313" key="4">
    <source>
        <dbReference type="Proteomes" id="UP000289340"/>
    </source>
</evidence>
<dbReference type="GO" id="GO:0005524">
    <property type="term" value="F:ATP binding"/>
    <property type="evidence" value="ECO:0007669"/>
    <property type="project" value="InterPro"/>
</dbReference>
<dbReference type="InterPro" id="IPR052751">
    <property type="entry name" value="Plant_MAPKKK"/>
</dbReference>
<keyword evidence="3" id="KW-0808">Transferase</keyword>
<name>A0A445EXS7_GLYSO</name>
<dbReference type="EMBL" id="QZWG01001090">
    <property type="protein sequence ID" value="RZB41141.1"/>
    <property type="molecule type" value="Genomic_DNA"/>
</dbReference>
<dbReference type="GO" id="GO:0004672">
    <property type="term" value="F:protein kinase activity"/>
    <property type="evidence" value="ECO:0007669"/>
    <property type="project" value="InterPro"/>
</dbReference>
<reference evidence="3 4" key="1">
    <citation type="submission" date="2018-09" db="EMBL/GenBank/DDBJ databases">
        <title>A high-quality reference genome of wild soybean provides a powerful tool to mine soybean genomes.</title>
        <authorList>
            <person name="Xie M."/>
            <person name="Chung C.Y.L."/>
            <person name="Li M.-W."/>
            <person name="Wong F.-L."/>
            <person name="Chan T.-F."/>
            <person name="Lam H.-M."/>
        </authorList>
    </citation>
    <scope>NUCLEOTIDE SEQUENCE [LARGE SCALE GENOMIC DNA]</scope>
    <source>
        <strain evidence="4">cv. W05</strain>
        <tissue evidence="3">Hypocotyl of etiolated seedlings</tissue>
    </source>
</reference>
<comment type="caution">
    <text evidence="3">The sequence shown here is derived from an EMBL/GenBank/DDBJ whole genome shotgun (WGS) entry which is preliminary data.</text>
</comment>
<proteinExistence type="predicted"/>
<dbReference type="PROSITE" id="PS50011">
    <property type="entry name" value="PROTEIN_KINASE_DOM"/>
    <property type="match status" value="1"/>
</dbReference>
<feature type="coiled-coil region" evidence="1">
    <location>
        <begin position="356"/>
        <end position="383"/>
    </location>
</feature>
<evidence type="ECO:0000313" key="3">
    <source>
        <dbReference type="EMBL" id="RZB41141.1"/>
    </source>
</evidence>
<keyword evidence="4" id="KW-1185">Reference proteome</keyword>
<dbReference type="InterPro" id="IPR008271">
    <property type="entry name" value="Ser/Thr_kinase_AS"/>
</dbReference>
<keyword evidence="1" id="KW-0175">Coiled coil</keyword>
<evidence type="ECO:0000259" key="2">
    <source>
        <dbReference type="PROSITE" id="PS50011"/>
    </source>
</evidence>
<protein>
    <submittedName>
        <fullName evidence="3">Mitogen-activated protein kinase kinase kinase 18</fullName>
    </submittedName>
</protein>
<dbReference type="Pfam" id="PF00069">
    <property type="entry name" value="Pkinase"/>
    <property type="match status" value="1"/>
</dbReference>